<dbReference type="InterPro" id="IPR029510">
    <property type="entry name" value="Ald_DH_CS_GLU"/>
</dbReference>
<feature type="domain" description="Aldehyde dehydrogenase" evidence="5">
    <location>
        <begin position="17"/>
        <end position="464"/>
    </location>
</feature>
<dbReference type="EMBL" id="CP036313">
    <property type="protein sequence ID" value="QBH12858.1"/>
    <property type="molecule type" value="Genomic_DNA"/>
</dbReference>
<comment type="similarity">
    <text evidence="1 4">Belongs to the aldehyde dehydrogenase family.</text>
</comment>
<evidence type="ECO:0000313" key="8">
    <source>
        <dbReference type="Proteomes" id="UP000248798"/>
    </source>
</evidence>
<dbReference type="InterPro" id="IPR016162">
    <property type="entry name" value="Ald_DH_N"/>
</dbReference>
<gene>
    <name evidence="7" type="ORF">DO021_05595</name>
    <name evidence="6" type="ORF">EYB58_07980</name>
</gene>
<dbReference type="SUPFAM" id="SSF53720">
    <property type="entry name" value="ALDH-like"/>
    <property type="match status" value="1"/>
</dbReference>
<dbReference type="InterPro" id="IPR016160">
    <property type="entry name" value="Ald_DH_CS_CYS"/>
</dbReference>
<dbReference type="Proteomes" id="UP000248798">
    <property type="component" value="Unassembled WGS sequence"/>
</dbReference>
<dbReference type="InterPro" id="IPR015590">
    <property type="entry name" value="Aldehyde_DH_dom"/>
</dbReference>
<name>A0A328FIV3_9BACT</name>
<evidence type="ECO:0000313" key="6">
    <source>
        <dbReference type="EMBL" id="QBH12858.1"/>
    </source>
</evidence>
<evidence type="ECO:0000313" key="9">
    <source>
        <dbReference type="Proteomes" id="UP000293902"/>
    </source>
</evidence>
<evidence type="ECO:0000256" key="3">
    <source>
        <dbReference type="PROSITE-ProRule" id="PRU10007"/>
    </source>
</evidence>
<dbReference type="Gene3D" id="3.40.309.10">
    <property type="entry name" value="Aldehyde Dehydrogenase, Chain A, domain 2"/>
    <property type="match status" value="1"/>
</dbReference>
<reference evidence="6 9" key="2">
    <citation type="submission" date="2019-02" db="EMBL/GenBank/DDBJ databases">
        <title>Complete genome sequence of Desulfobacter hydrogenophilus AcRS1.</title>
        <authorList>
            <person name="Marietou A."/>
            <person name="Lund M.B."/>
            <person name="Marshall I.P.G."/>
            <person name="Schreiber L."/>
            <person name="Jorgensen B."/>
        </authorList>
    </citation>
    <scope>NUCLEOTIDE SEQUENCE [LARGE SCALE GENOMIC DNA]</scope>
    <source>
        <strain evidence="6 9">AcRS1</strain>
    </source>
</reference>
<keyword evidence="2 4" id="KW-0560">Oxidoreductase</keyword>
<evidence type="ECO:0000259" key="5">
    <source>
        <dbReference type="Pfam" id="PF00171"/>
    </source>
</evidence>
<dbReference type="InterPro" id="IPR044086">
    <property type="entry name" value="LUC3-like"/>
</dbReference>
<reference evidence="7 8" key="1">
    <citation type="submission" date="2018-06" db="EMBL/GenBank/DDBJ databases">
        <title>Complete Genome Sequence of Desulfobacter hydrogenophilus (DSM3380).</title>
        <authorList>
            <person name="Marietou A."/>
            <person name="Schreiber L."/>
            <person name="Marshall I."/>
            <person name="Jorgensen B."/>
        </authorList>
    </citation>
    <scope>NUCLEOTIDE SEQUENCE [LARGE SCALE GENOMIC DNA]</scope>
    <source>
        <strain evidence="7 8">DSM 3380</strain>
    </source>
</reference>
<dbReference type="PANTHER" id="PTHR11699">
    <property type="entry name" value="ALDEHYDE DEHYDROGENASE-RELATED"/>
    <property type="match status" value="1"/>
</dbReference>
<evidence type="ECO:0000256" key="4">
    <source>
        <dbReference type="RuleBase" id="RU003345"/>
    </source>
</evidence>
<proteinExistence type="inferred from homology"/>
<dbReference type="InterPro" id="IPR016163">
    <property type="entry name" value="Ald_DH_C"/>
</dbReference>
<dbReference type="PROSITE" id="PS00687">
    <property type="entry name" value="ALDEHYDE_DEHYDR_GLU"/>
    <property type="match status" value="1"/>
</dbReference>
<dbReference type="EMBL" id="QLNI01000008">
    <property type="protein sequence ID" value="RAM03093.1"/>
    <property type="molecule type" value="Genomic_DNA"/>
</dbReference>
<dbReference type="AlphaFoldDB" id="A0A328FIV3"/>
<protein>
    <submittedName>
        <fullName evidence="6 7">Aldehyde dehydrogenase</fullName>
    </submittedName>
</protein>
<evidence type="ECO:0000313" key="7">
    <source>
        <dbReference type="EMBL" id="RAM03093.1"/>
    </source>
</evidence>
<dbReference type="Proteomes" id="UP000293902">
    <property type="component" value="Chromosome"/>
</dbReference>
<sequence length="474" mass="50831">MTDYAMIINGEKVFSDTTFDVINPATGEVFAQCPKGTVEQLNEAVAAARKAFPAWSGMADEKRVEIMNQMAGIIEQHQVELARLITREQGKTLSGPGSMFEAGGCQAWTQVTASLKLETELVDENPEDTIELVRKPIGVVGSITPWNWPLLIAVWHIMPAIRVGCTVVLKPASYTPLSTLRLVELLNEVLPPGVLNVVSGSSDIGNAMSAHKEIDKIVFTGSIPVGQTIMGRAASNLKSLTLELGGNDAGIILPGTDITPLLEPLFWGCFINAGQTCAALKRLYVHEDDYDTVCEKFTEYVSKIPVGDGLDETHLIGPLGNAPQLETVKRYVDDAKKQGARVLCGGEPASSPGYFYPLTLVADVTDDMDLVKEEQFGTALPIIKYSTINEAVERANALDVGLGGSAWSNDPAKAKEVAMRLEAGTVWVNAHGKLHPMAPFGGVKLSGVGSEFGLEGLKAYTVNQVISVAKPPQE</sequence>
<dbReference type="FunFam" id="3.40.605.10:FF:000007">
    <property type="entry name" value="NAD/NADP-dependent betaine aldehyde dehydrogenase"/>
    <property type="match status" value="1"/>
</dbReference>
<evidence type="ECO:0000256" key="2">
    <source>
        <dbReference type="ARBA" id="ARBA00023002"/>
    </source>
</evidence>
<dbReference type="Pfam" id="PF00171">
    <property type="entry name" value="Aldedh"/>
    <property type="match status" value="1"/>
</dbReference>
<keyword evidence="9" id="KW-1185">Reference proteome</keyword>
<dbReference type="OrthoDB" id="9762913at2"/>
<organism evidence="7 8">
    <name type="scientific">Desulfobacter hydrogenophilus</name>
    <dbReference type="NCBI Taxonomy" id="2291"/>
    <lineage>
        <taxon>Bacteria</taxon>
        <taxon>Pseudomonadati</taxon>
        <taxon>Thermodesulfobacteriota</taxon>
        <taxon>Desulfobacteria</taxon>
        <taxon>Desulfobacterales</taxon>
        <taxon>Desulfobacteraceae</taxon>
        <taxon>Desulfobacter</taxon>
    </lineage>
</organism>
<dbReference type="Gene3D" id="3.40.605.10">
    <property type="entry name" value="Aldehyde Dehydrogenase, Chain A, domain 1"/>
    <property type="match status" value="1"/>
</dbReference>
<evidence type="ECO:0000256" key="1">
    <source>
        <dbReference type="ARBA" id="ARBA00009986"/>
    </source>
</evidence>
<dbReference type="GO" id="GO:0016620">
    <property type="term" value="F:oxidoreductase activity, acting on the aldehyde or oxo group of donors, NAD or NADP as acceptor"/>
    <property type="evidence" value="ECO:0007669"/>
    <property type="project" value="InterPro"/>
</dbReference>
<dbReference type="CDD" id="cd07106">
    <property type="entry name" value="ALDH_AldA-AAD23400"/>
    <property type="match status" value="1"/>
</dbReference>
<dbReference type="InterPro" id="IPR016161">
    <property type="entry name" value="Ald_DH/histidinol_DH"/>
</dbReference>
<accession>A0A328FIV3</accession>
<dbReference type="RefSeq" id="WP_111954558.1">
    <property type="nucleotide sequence ID" value="NZ_CP036313.1"/>
</dbReference>
<dbReference type="PROSITE" id="PS00070">
    <property type="entry name" value="ALDEHYDE_DEHYDR_CYS"/>
    <property type="match status" value="1"/>
</dbReference>
<feature type="active site" evidence="3">
    <location>
        <position position="243"/>
    </location>
</feature>